<dbReference type="PANTHER" id="PTHR42648">
    <property type="entry name" value="TRANSPOSASE, PUTATIVE-RELATED"/>
    <property type="match status" value="1"/>
</dbReference>
<dbReference type="InterPro" id="IPR057670">
    <property type="entry name" value="SH3_retrovirus"/>
</dbReference>
<sequence length="272" mass="31512">MTLRTGRGGEFTSREFNNFCESNGIKRHLTAPYTPQQNGVVKRRNQTLMEMTRSILKAMKVPNFPWGEAVCHATYIINRVPTRALENMTPYESLRKKKPSLDHIRVFGCLAYAKIETTHLKKLDDRSQTLVHLGIEPGTKAYRLYNPSTRKVIVSRDVVFDEKTSWSWERTTNGPRRDPCMFHMRWGEVIDVGEGPVVVNENQNQDHDHGETGSDNEDFDDDNDQDNNNNTEEGDIGNNEPHHQANNQPPLRRSTRETHQPRYLEDYFSKLR</sequence>
<keyword evidence="4" id="KW-1185">Reference proteome</keyword>
<dbReference type="Pfam" id="PF25597">
    <property type="entry name" value="SH3_retrovirus"/>
    <property type="match status" value="1"/>
</dbReference>
<dbReference type="Proteomes" id="UP001558713">
    <property type="component" value="Unassembled WGS sequence"/>
</dbReference>
<accession>A0ABD1AL54</accession>
<dbReference type="PANTHER" id="PTHR42648:SF25">
    <property type="entry name" value="RNA-DIRECTED DNA POLYMERASE"/>
    <property type="match status" value="1"/>
</dbReference>
<dbReference type="EMBL" id="JBANAX010000476">
    <property type="protein sequence ID" value="KAL1207442.1"/>
    <property type="molecule type" value="Genomic_DNA"/>
</dbReference>
<dbReference type="PROSITE" id="PS50994">
    <property type="entry name" value="INTEGRASE"/>
    <property type="match status" value="1"/>
</dbReference>
<feature type="region of interest" description="Disordered" evidence="1">
    <location>
        <begin position="200"/>
        <end position="272"/>
    </location>
</feature>
<gene>
    <name evidence="3" type="ORF">V5N11_007036</name>
</gene>
<dbReference type="SUPFAM" id="SSF53098">
    <property type="entry name" value="Ribonuclease H-like"/>
    <property type="match status" value="1"/>
</dbReference>
<dbReference type="Gene3D" id="3.30.420.10">
    <property type="entry name" value="Ribonuclease H-like superfamily/Ribonuclease H"/>
    <property type="match status" value="1"/>
</dbReference>
<reference evidence="3 4" key="1">
    <citation type="submission" date="2024-04" db="EMBL/GenBank/DDBJ databases">
        <title>Genome assembly C_amara_ONT_v2.</title>
        <authorList>
            <person name="Yant L."/>
            <person name="Moore C."/>
            <person name="Slenker M."/>
        </authorList>
    </citation>
    <scope>NUCLEOTIDE SEQUENCE [LARGE SCALE GENOMIC DNA]</scope>
    <source>
        <tissue evidence="3">Leaf</tissue>
    </source>
</reference>
<evidence type="ECO:0000313" key="4">
    <source>
        <dbReference type="Proteomes" id="UP001558713"/>
    </source>
</evidence>
<feature type="compositionally biased region" description="Basic and acidic residues" evidence="1">
    <location>
        <begin position="254"/>
        <end position="272"/>
    </location>
</feature>
<proteinExistence type="predicted"/>
<evidence type="ECO:0000259" key="2">
    <source>
        <dbReference type="PROSITE" id="PS50994"/>
    </source>
</evidence>
<evidence type="ECO:0000256" key="1">
    <source>
        <dbReference type="SAM" id="MobiDB-lite"/>
    </source>
</evidence>
<dbReference type="InterPro" id="IPR036397">
    <property type="entry name" value="RNaseH_sf"/>
</dbReference>
<name>A0ABD1AL54_CARAN</name>
<feature type="domain" description="Integrase catalytic" evidence="2">
    <location>
        <begin position="1"/>
        <end position="98"/>
    </location>
</feature>
<evidence type="ECO:0000313" key="3">
    <source>
        <dbReference type="EMBL" id="KAL1207442.1"/>
    </source>
</evidence>
<organism evidence="3 4">
    <name type="scientific">Cardamine amara subsp. amara</name>
    <dbReference type="NCBI Taxonomy" id="228776"/>
    <lineage>
        <taxon>Eukaryota</taxon>
        <taxon>Viridiplantae</taxon>
        <taxon>Streptophyta</taxon>
        <taxon>Embryophyta</taxon>
        <taxon>Tracheophyta</taxon>
        <taxon>Spermatophyta</taxon>
        <taxon>Magnoliopsida</taxon>
        <taxon>eudicotyledons</taxon>
        <taxon>Gunneridae</taxon>
        <taxon>Pentapetalae</taxon>
        <taxon>rosids</taxon>
        <taxon>malvids</taxon>
        <taxon>Brassicales</taxon>
        <taxon>Brassicaceae</taxon>
        <taxon>Cardamineae</taxon>
        <taxon>Cardamine</taxon>
    </lineage>
</organism>
<protein>
    <submittedName>
        <fullName evidence="3">Retrovirus-related Pol polyprotein from transposon TNT 1-94</fullName>
    </submittedName>
</protein>
<dbReference type="AlphaFoldDB" id="A0ABD1AL54"/>
<dbReference type="InterPro" id="IPR039537">
    <property type="entry name" value="Retrotran_Ty1/copia-like"/>
</dbReference>
<feature type="compositionally biased region" description="Acidic residues" evidence="1">
    <location>
        <begin position="214"/>
        <end position="225"/>
    </location>
</feature>
<dbReference type="InterPro" id="IPR012337">
    <property type="entry name" value="RNaseH-like_sf"/>
</dbReference>
<dbReference type="InterPro" id="IPR001584">
    <property type="entry name" value="Integrase_cat-core"/>
</dbReference>
<comment type="caution">
    <text evidence="3">The sequence shown here is derived from an EMBL/GenBank/DDBJ whole genome shotgun (WGS) entry which is preliminary data.</text>
</comment>